<evidence type="ECO:0000256" key="4">
    <source>
        <dbReference type="ARBA" id="ARBA00022813"/>
    </source>
</evidence>
<accession>A0A8J3V9W6</accession>
<protein>
    <recommendedName>
        <fullName evidence="13">Adenosylmethionine decarboxylase</fullName>
    </recommendedName>
</protein>
<evidence type="ECO:0000256" key="8">
    <source>
        <dbReference type="ARBA" id="ARBA00023239"/>
    </source>
</evidence>
<keyword evidence="7" id="KW-0865">Zymogen</keyword>
<keyword evidence="10" id="KW-0670">Pyruvate</keyword>
<name>A0A8J3V9W6_9ACTN</name>
<dbReference type="GO" id="GO:0004014">
    <property type="term" value="F:adenosylmethionine decarboxylase activity"/>
    <property type="evidence" value="ECO:0007669"/>
    <property type="project" value="InterPro"/>
</dbReference>
<comment type="cofactor">
    <cofactor evidence="1">
        <name>pyruvate</name>
        <dbReference type="ChEBI" id="CHEBI:15361"/>
    </cofactor>
</comment>
<dbReference type="PANTHER" id="PTHR33866:SF2">
    <property type="entry name" value="S-ADENOSYLMETHIONINE DECARBOXYLASE PROENZYME"/>
    <property type="match status" value="1"/>
</dbReference>
<keyword evidence="2" id="KW-0949">S-adenosyl-L-methionine</keyword>
<evidence type="ECO:0000256" key="6">
    <source>
        <dbReference type="ARBA" id="ARBA00023115"/>
    </source>
</evidence>
<evidence type="ECO:0000313" key="11">
    <source>
        <dbReference type="EMBL" id="GII52755.1"/>
    </source>
</evidence>
<dbReference type="Proteomes" id="UP000605992">
    <property type="component" value="Unassembled WGS sequence"/>
</dbReference>
<evidence type="ECO:0000256" key="10">
    <source>
        <dbReference type="ARBA" id="ARBA00023317"/>
    </source>
</evidence>
<dbReference type="InterPro" id="IPR017716">
    <property type="entry name" value="S-AdoMet_deCOase_pro-enz"/>
</dbReference>
<dbReference type="PANTHER" id="PTHR33866">
    <property type="entry name" value="S-ADENOSYLMETHIONINE DECARBOXYLASE PROENZYME"/>
    <property type="match status" value="1"/>
</dbReference>
<keyword evidence="9" id="KW-0704">Schiff base</keyword>
<proteinExistence type="predicted"/>
<evidence type="ECO:0000256" key="3">
    <source>
        <dbReference type="ARBA" id="ARBA00022793"/>
    </source>
</evidence>
<keyword evidence="5" id="KW-0745">Spermidine biosynthesis</keyword>
<dbReference type="SUPFAM" id="SSF56276">
    <property type="entry name" value="S-adenosylmethionine decarboxylase"/>
    <property type="match status" value="1"/>
</dbReference>
<keyword evidence="8" id="KW-0456">Lyase</keyword>
<keyword evidence="12" id="KW-1185">Reference proteome</keyword>
<evidence type="ECO:0000256" key="5">
    <source>
        <dbReference type="ARBA" id="ARBA00023066"/>
    </source>
</evidence>
<evidence type="ECO:0000256" key="1">
    <source>
        <dbReference type="ARBA" id="ARBA00001928"/>
    </source>
</evidence>
<evidence type="ECO:0000256" key="9">
    <source>
        <dbReference type="ARBA" id="ARBA00023270"/>
    </source>
</evidence>
<comment type="caution">
    <text evidence="11">The sequence shown here is derived from an EMBL/GenBank/DDBJ whole genome shotgun (WGS) entry which is preliminary data.</text>
</comment>
<dbReference type="Pfam" id="PF02675">
    <property type="entry name" value="AdoMet_dc"/>
    <property type="match status" value="1"/>
</dbReference>
<reference evidence="11" key="1">
    <citation type="submission" date="2021-01" db="EMBL/GenBank/DDBJ databases">
        <title>Whole genome shotgun sequence of Planotetraspora thailandica NBRC 104271.</title>
        <authorList>
            <person name="Komaki H."/>
            <person name="Tamura T."/>
        </authorList>
    </citation>
    <scope>NUCLEOTIDE SEQUENCE</scope>
    <source>
        <strain evidence="11">NBRC 104271</strain>
    </source>
</reference>
<keyword evidence="4" id="KW-0068">Autocatalytic cleavage</keyword>
<evidence type="ECO:0008006" key="13">
    <source>
        <dbReference type="Google" id="ProtNLM"/>
    </source>
</evidence>
<dbReference type="EMBL" id="BOOR01000007">
    <property type="protein sequence ID" value="GII52755.1"/>
    <property type="molecule type" value="Genomic_DNA"/>
</dbReference>
<keyword evidence="3" id="KW-0210">Decarboxylase</keyword>
<gene>
    <name evidence="11" type="ORF">Pth03_11440</name>
</gene>
<evidence type="ECO:0000313" key="12">
    <source>
        <dbReference type="Proteomes" id="UP000605992"/>
    </source>
</evidence>
<dbReference type="InterPro" id="IPR016067">
    <property type="entry name" value="S-AdoMet_deCO2ase_core"/>
</dbReference>
<dbReference type="Gene3D" id="3.60.90.10">
    <property type="entry name" value="S-adenosylmethionine decarboxylase"/>
    <property type="match status" value="1"/>
</dbReference>
<dbReference type="GO" id="GO:0005829">
    <property type="term" value="C:cytosol"/>
    <property type="evidence" value="ECO:0007669"/>
    <property type="project" value="TreeGrafter"/>
</dbReference>
<evidence type="ECO:0000256" key="7">
    <source>
        <dbReference type="ARBA" id="ARBA00023145"/>
    </source>
</evidence>
<dbReference type="AlphaFoldDB" id="A0A8J3V9W6"/>
<keyword evidence="6" id="KW-0620">Polyamine biosynthesis</keyword>
<dbReference type="GO" id="GO:0008295">
    <property type="term" value="P:spermidine biosynthetic process"/>
    <property type="evidence" value="ECO:0007669"/>
    <property type="project" value="UniProtKB-KW"/>
</dbReference>
<dbReference type="NCBIfam" id="TIGR03330">
    <property type="entry name" value="SAM_DCase_Bsu"/>
    <property type="match status" value="1"/>
</dbReference>
<dbReference type="InterPro" id="IPR003826">
    <property type="entry name" value="AdoMetDC_fam_prok"/>
</dbReference>
<sequence length="143" mass="15642">MYPLGRRSTEVDYFVTEFTFTGTHVLCDITAVSHAYITDNALILEAIRRGIDESGATLCDMQSKEFTPAGMTAVYLLSESHVSVHTYPEFGSMFIDAFTCGTRCQPERIVETLIRALGPCEHRISIVGRGVPVRAGAPVGVPK</sequence>
<evidence type="ECO:0000256" key="2">
    <source>
        <dbReference type="ARBA" id="ARBA00022691"/>
    </source>
</evidence>
<organism evidence="11 12">
    <name type="scientific">Planotetraspora thailandica</name>
    <dbReference type="NCBI Taxonomy" id="487172"/>
    <lineage>
        <taxon>Bacteria</taxon>
        <taxon>Bacillati</taxon>
        <taxon>Actinomycetota</taxon>
        <taxon>Actinomycetes</taxon>
        <taxon>Streptosporangiales</taxon>
        <taxon>Streptosporangiaceae</taxon>
        <taxon>Planotetraspora</taxon>
    </lineage>
</organism>